<dbReference type="PANTHER" id="PTHR30336">
    <property type="entry name" value="INNER MEMBRANE PROTEIN, PROBABLE PERMEASE"/>
    <property type="match status" value="1"/>
</dbReference>
<proteinExistence type="predicted"/>
<sequence length="219" mass="23986">MISTQAWQDARLVWDYHQMHHALKPCSVAIGLGSHDLSVATAAAEAYQAGLVPLIVFTGANSPTTRARFPEGEAVAYRKHALELGVPAEAVRVEPNATNTGQNIMYSRELLEEAGVNVSSILLVSKPYEQRRAYATARKLWPGIEIVCSSAPMEFPEYVDSIGDGRLVIDMLVGALQRLMIYPQQGFMIEQDVPKDVMAAYERLCHAGFTSRLVPADVG</sequence>
<name>A0ABU2TWK2_9ACTN</name>
<dbReference type="CDD" id="cd06259">
    <property type="entry name" value="YdcF-like"/>
    <property type="match status" value="1"/>
</dbReference>
<dbReference type="RefSeq" id="WP_311696819.1">
    <property type="nucleotide sequence ID" value="NZ_JAVREY010000023.1"/>
</dbReference>
<dbReference type="InterPro" id="IPR051599">
    <property type="entry name" value="Cell_Envelope_Assoc"/>
</dbReference>
<keyword evidence="3" id="KW-1185">Reference proteome</keyword>
<organism evidence="2 3">
    <name type="scientific">Streptomyces gibsoniae</name>
    <dbReference type="NCBI Taxonomy" id="3075529"/>
    <lineage>
        <taxon>Bacteria</taxon>
        <taxon>Bacillati</taxon>
        <taxon>Actinomycetota</taxon>
        <taxon>Actinomycetes</taxon>
        <taxon>Kitasatosporales</taxon>
        <taxon>Streptomycetaceae</taxon>
        <taxon>Streptomyces</taxon>
    </lineage>
</organism>
<evidence type="ECO:0000313" key="3">
    <source>
        <dbReference type="Proteomes" id="UP001183809"/>
    </source>
</evidence>
<gene>
    <name evidence="2" type="ORF">RM764_20455</name>
</gene>
<dbReference type="Pfam" id="PF02698">
    <property type="entry name" value="DUF218"/>
    <property type="match status" value="1"/>
</dbReference>
<accession>A0ABU2TWK2</accession>
<dbReference type="PANTHER" id="PTHR30336:SF20">
    <property type="entry name" value="DUF218 DOMAIN-CONTAINING PROTEIN"/>
    <property type="match status" value="1"/>
</dbReference>
<comment type="caution">
    <text evidence="2">The sequence shown here is derived from an EMBL/GenBank/DDBJ whole genome shotgun (WGS) entry which is preliminary data.</text>
</comment>
<protein>
    <submittedName>
        <fullName evidence="2">YdcF family protein</fullName>
    </submittedName>
</protein>
<reference evidence="3" key="1">
    <citation type="submission" date="2023-07" db="EMBL/GenBank/DDBJ databases">
        <title>30 novel species of actinomycetes from the DSMZ collection.</title>
        <authorList>
            <person name="Nouioui I."/>
        </authorList>
    </citation>
    <scope>NUCLEOTIDE SEQUENCE [LARGE SCALE GENOMIC DNA]</scope>
    <source>
        <strain evidence="3">DSM 41699</strain>
    </source>
</reference>
<dbReference type="Proteomes" id="UP001183809">
    <property type="component" value="Unassembled WGS sequence"/>
</dbReference>
<dbReference type="InterPro" id="IPR014729">
    <property type="entry name" value="Rossmann-like_a/b/a_fold"/>
</dbReference>
<dbReference type="Gene3D" id="3.40.50.620">
    <property type="entry name" value="HUPs"/>
    <property type="match status" value="1"/>
</dbReference>
<dbReference type="InterPro" id="IPR003848">
    <property type="entry name" value="DUF218"/>
</dbReference>
<evidence type="ECO:0000313" key="2">
    <source>
        <dbReference type="EMBL" id="MDT0465349.1"/>
    </source>
</evidence>
<dbReference type="EMBL" id="JAVREY010000023">
    <property type="protein sequence ID" value="MDT0465349.1"/>
    <property type="molecule type" value="Genomic_DNA"/>
</dbReference>
<evidence type="ECO:0000259" key="1">
    <source>
        <dbReference type="Pfam" id="PF02698"/>
    </source>
</evidence>
<feature type="domain" description="DUF218" evidence="1">
    <location>
        <begin position="38"/>
        <end position="151"/>
    </location>
</feature>